<evidence type="ECO:0000256" key="1">
    <source>
        <dbReference type="ARBA" id="ARBA00006360"/>
    </source>
</evidence>
<dbReference type="Gene3D" id="3.30.300.150">
    <property type="entry name" value="DNA polymerase III, tau subunit, domain V"/>
    <property type="match status" value="1"/>
</dbReference>
<dbReference type="EC" id="2.7.7.7" evidence="11"/>
<keyword evidence="5" id="KW-0479">Metal-binding</keyword>
<evidence type="ECO:0000256" key="10">
    <source>
        <dbReference type="ARBA" id="ARBA00049244"/>
    </source>
</evidence>
<dbReference type="Proteomes" id="UP000829542">
    <property type="component" value="Chromosome"/>
</dbReference>
<feature type="region of interest" description="Disordered" evidence="12">
    <location>
        <begin position="374"/>
        <end position="399"/>
    </location>
</feature>
<gene>
    <name evidence="11 14" type="primary">dnaX</name>
    <name evidence="14" type="ORF">MMG00_02155</name>
</gene>
<dbReference type="Pfam" id="PF12169">
    <property type="entry name" value="DNA_pol3_gamma3"/>
    <property type="match status" value="1"/>
</dbReference>
<dbReference type="InterPro" id="IPR038249">
    <property type="entry name" value="PolIII_tau_V_sf"/>
</dbReference>
<dbReference type="PANTHER" id="PTHR11669">
    <property type="entry name" value="REPLICATION FACTOR C / DNA POLYMERASE III GAMMA-TAU SUBUNIT"/>
    <property type="match status" value="1"/>
</dbReference>
<evidence type="ECO:0000313" key="15">
    <source>
        <dbReference type="Proteomes" id="UP000829542"/>
    </source>
</evidence>
<comment type="similarity">
    <text evidence="1 11">Belongs to the DnaX/STICHEL family.</text>
</comment>
<feature type="compositionally biased region" description="Polar residues" evidence="12">
    <location>
        <begin position="376"/>
        <end position="393"/>
    </location>
</feature>
<feature type="region of interest" description="Disordered" evidence="12">
    <location>
        <begin position="510"/>
        <end position="534"/>
    </location>
</feature>
<comment type="catalytic activity">
    <reaction evidence="10 11">
        <text>DNA(n) + a 2'-deoxyribonucleoside 5'-triphosphate = DNA(n+1) + diphosphate</text>
        <dbReference type="Rhea" id="RHEA:22508"/>
        <dbReference type="Rhea" id="RHEA-COMP:17339"/>
        <dbReference type="Rhea" id="RHEA-COMP:17340"/>
        <dbReference type="ChEBI" id="CHEBI:33019"/>
        <dbReference type="ChEBI" id="CHEBI:61560"/>
        <dbReference type="ChEBI" id="CHEBI:173112"/>
        <dbReference type="EC" id="2.7.7.7"/>
    </reaction>
</comment>
<dbReference type="SUPFAM" id="SSF52540">
    <property type="entry name" value="P-loop containing nucleoside triphosphate hydrolases"/>
    <property type="match status" value="1"/>
</dbReference>
<dbReference type="Pfam" id="PF22608">
    <property type="entry name" value="DNAX_ATPase_lid"/>
    <property type="match status" value="1"/>
</dbReference>
<dbReference type="EMBL" id="CP093379">
    <property type="protein sequence ID" value="UNM96688.1"/>
    <property type="molecule type" value="Genomic_DNA"/>
</dbReference>
<dbReference type="InterPro" id="IPR027417">
    <property type="entry name" value="P-loop_NTPase"/>
</dbReference>
<dbReference type="InterPro" id="IPR022754">
    <property type="entry name" value="DNA_pol_III_gamma-3"/>
</dbReference>
<dbReference type="SMART" id="SM00382">
    <property type="entry name" value="AAA"/>
    <property type="match status" value="1"/>
</dbReference>
<sequence>MTQQVLALKWRPRTFNEVIGQPHVVQALSNGLDNDRLHHAFLFTGTRGVGKTTLARIFAKSLNCEKGVSSNPCGECSICREVDEGRFVDLIEIDAASRTRVEDTREILDNVQYAPTRGRYKIYLIDEVHMLSNSSFNALLKTLEEPPSHVKFLLATTDPQKLPVTVLSRCLRFQLKRIQDQEISGQLEAILTSEGTPFELDALKLIAKAGDGSMRDALSLLDQAIAYSGQNVQFKPTHEMLGLIDTQYLNRILEALATKESAQLLVALSLLKSHGLDYYRFLEDLIDAFHLLTMIQLSPEMGEKESPEMNALAAKFSPEDLQLFYQIALNGRKDLHNHPNSEVGFEMTLLRMVLFAPSAPVGVVEAQKKSPLAVSSHLQTTTPSESRSTNSQEEGALNNDLGKAALGVSEKNDEPRIASNTIITPSPSVNHSLAINTEDPLVEREEHFIADKVDLPWEEDVKDAVNTTNDKSFVESESVTPEPPVFEITEAEDSRQATVSESLEVKPLEMMPPKMASSEQAPSESEDFEKETAALSSVDLELDSVSTDSMAKDLEASDNVLKSISEADRAPFAHFEPENDNSALEREIPEEFVISDEASNWVEQDHPINFNNKDILPSYLEDAQPTSSLLNNNEEWLSLVAGLTLESVLSGIAHSLVFKSFDGLNLVLERPLSVKDFRVDEAEMRLAMAISAKIGVKVNCRIEYVETLDVENLHERTERLDEERLQQALNSFKQDEVVQYMEQELGAVLLTKTLKPVDEG</sequence>
<dbReference type="CDD" id="cd00009">
    <property type="entry name" value="AAA"/>
    <property type="match status" value="1"/>
</dbReference>
<keyword evidence="6 11" id="KW-0547">Nucleotide-binding</keyword>
<keyword evidence="8 11" id="KW-0067">ATP-binding</keyword>
<evidence type="ECO:0000313" key="14">
    <source>
        <dbReference type="EMBL" id="UNM96688.1"/>
    </source>
</evidence>
<keyword evidence="15" id="KW-1185">Reference proteome</keyword>
<comment type="subunit">
    <text evidence="11">DNA polymerase III contains a core (composed of alpha, epsilon and theta chains) that associates with a tau subunit. This core dimerizes to form the POLIII' complex. PolIII' associates with the gamma complex (composed of gamma, delta, delta', psi and chi chains) and with the beta chain to form the complete DNA polymerase III complex.</text>
</comment>
<dbReference type="InterPro" id="IPR012763">
    <property type="entry name" value="DNA_pol_III_sug/sutau_N"/>
</dbReference>
<evidence type="ECO:0000256" key="3">
    <source>
        <dbReference type="ARBA" id="ARBA00022695"/>
    </source>
</evidence>
<evidence type="ECO:0000256" key="6">
    <source>
        <dbReference type="ARBA" id="ARBA00022741"/>
    </source>
</evidence>
<dbReference type="SUPFAM" id="SSF48019">
    <property type="entry name" value="post-AAA+ oligomerization domain-like"/>
    <property type="match status" value="1"/>
</dbReference>
<keyword evidence="4 11" id="KW-0235">DNA replication</keyword>
<evidence type="ECO:0000256" key="12">
    <source>
        <dbReference type="SAM" id="MobiDB-lite"/>
    </source>
</evidence>
<dbReference type="PANTHER" id="PTHR11669:SF0">
    <property type="entry name" value="PROTEIN STICHEL-LIKE 2"/>
    <property type="match status" value="1"/>
</dbReference>
<accession>A0ABY3X1C8</accession>
<evidence type="ECO:0000259" key="13">
    <source>
        <dbReference type="SMART" id="SM00382"/>
    </source>
</evidence>
<dbReference type="InterPro" id="IPR050238">
    <property type="entry name" value="DNA_Rep/Repair_Clamp_Loader"/>
</dbReference>
<evidence type="ECO:0000256" key="9">
    <source>
        <dbReference type="ARBA" id="ARBA00022932"/>
    </source>
</evidence>
<reference evidence="14 15" key="1">
    <citation type="submission" date="2022-03" db="EMBL/GenBank/DDBJ databases">
        <title>Ignatzschineria rhizosphaerae HR5S32.</title>
        <authorList>
            <person name="Sun J.Q."/>
            <person name="Feng J.Y."/>
        </authorList>
    </citation>
    <scope>NUCLEOTIDE SEQUENCE [LARGE SCALE GENOMIC DNA]</scope>
    <source>
        <strain evidence="14 15">HR5S32</strain>
    </source>
</reference>
<organism evidence="14 15">
    <name type="scientific">Ignatzschineria rhizosphaerae</name>
    <dbReference type="NCBI Taxonomy" id="2923279"/>
    <lineage>
        <taxon>Bacteria</taxon>
        <taxon>Pseudomonadati</taxon>
        <taxon>Pseudomonadota</taxon>
        <taxon>Gammaproteobacteria</taxon>
        <taxon>Cardiobacteriales</taxon>
        <taxon>Ignatzschineriaceae</taxon>
        <taxon>Ignatzschineria</taxon>
    </lineage>
</organism>
<dbReference type="NCBIfam" id="NF005942">
    <property type="entry name" value="PRK07994.1"/>
    <property type="match status" value="1"/>
</dbReference>
<comment type="function">
    <text evidence="11">DNA polymerase III is a complex, multichain enzyme responsible for most of the replicative synthesis in bacteria. This DNA polymerase also exhibits 3' to 5' exonuclease activity.</text>
</comment>
<dbReference type="InterPro" id="IPR003593">
    <property type="entry name" value="AAA+_ATPase"/>
</dbReference>
<dbReference type="InterPro" id="IPR008921">
    <property type="entry name" value="DNA_pol3_clamp-load_cplx_C"/>
</dbReference>
<name>A0ABY3X1C8_9GAMM</name>
<dbReference type="NCBIfam" id="TIGR02397">
    <property type="entry name" value="dnaX_nterm"/>
    <property type="match status" value="1"/>
</dbReference>
<dbReference type="PRINTS" id="PR00300">
    <property type="entry name" value="CLPPROTEASEA"/>
</dbReference>
<keyword evidence="9 11" id="KW-0239">DNA-directed DNA polymerase</keyword>
<dbReference type="GO" id="GO:0003887">
    <property type="term" value="F:DNA-directed DNA polymerase activity"/>
    <property type="evidence" value="ECO:0007669"/>
    <property type="project" value="UniProtKB-EC"/>
</dbReference>
<proteinExistence type="inferred from homology"/>
<evidence type="ECO:0000256" key="5">
    <source>
        <dbReference type="ARBA" id="ARBA00022723"/>
    </source>
</evidence>
<dbReference type="InterPro" id="IPR045085">
    <property type="entry name" value="HLD_clamp_pol_III_gamma_tau"/>
</dbReference>
<feature type="domain" description="AAA+ ATPase" evidence="13">
    <location>
        <begin position="37"/>
        <end position="188"/>
    </location>
</feature>
<evidence type="ECO:0000256" key="2">
    <source>
        <dbReference type="ARBA" id="ARBA00022679"/>
    </source>
</evidence>
<protein>
    <recommendedName>
        <fullName evidence="11">DNA polymerase III subunit gamma/tau</fullName>
        <ecNumber evidence="11">2.7.7.7</ecNumber>
    </recommendedName>
</protein>
<keyword evidence="3 11" id="KW-0548">Nucleotidyltransferase</keyword>
<dbReference type="NCBIfam" id="NF004046">
    <property type="entry name" value="PRK05563.1"/>
    <property type="match status" value="1"/>
</dbReference>
<keyword evidence="7" id="KW-0862">Zinc</keyword>
<keyword evidence="2 11" id="KW-0808">Transferase</keyword>
<dbReference type="Gene3D" id="1.10.8.60">
    <property type="match status" value="1"/>
</dbReference>
<evidence type="ECO:0000256" key="7">
    <source>
        <dbReference type="ARBA" id="ARBA00022833"/>
    </source>
</evidence>
<dbReference type="CDD" id="cd18137">
    <property type="entry name" value="HLD_clamp_pol_III_gamma_tau"/>
    <property type="match status" value="1"/>
</dbReference>
<dbReference type="Pfam" id="PF13177">
    <property type="entry name" value="DNA_pol3_delta2"/>
    <property type="match status" value="1"/>
</dbReference>
<evidence type="ECO:0000256" key="11">
    <source>
        <dbReference type="RuleBase" id="RU364063"/>
    </source>
</evidence>
<evidence type="ECO:0000256" key="8">
    <source>
        <dbReference type="ARBA" id="ARBA00022840"/>
    </source>
</evidence>
<dbReference type="RefSeq" id="WP_242150739.1">
    <property type="nucleotide sequence ID" value="NZ_CP093379.1"/>
</dbReference>
<dbReference type="InterPro" id="IPR001270">
    <property type="entry name" value="ClpA/B"/>
</dbReference>
<dbReference type="Gene3D" id="3.40.50.300">
    <property type="entry name" value="P-loop containing nucleotide triphosphate hydrolases"/>
    <property type="match status" value="1"/>
</dbReference>
<dbReference type="Gene3D" id="1.20.272.10">
    <property type="match status" value="1"/>
</dbReference>
<evidence type="ECO:0000256" key="4">
    <source>
        <dbReference type="ARBA" id="ARBA00022705"/>
    </source>
</evidence>